<dbReference type="EMBL" id="SMOL01000004">
    <property type="protein sequence ID" value="KAB2636858.1"/>
    <property type="molecule type" value="Genomic_DNA"/>
</dbReference>
<proteinExistence type="predicted"/>
<comment type="caution">
    <text evidence="2">The sequence shown here is derived from an EMBL/GenBank/DDBJ whole genome shotgun (WGS) entry which is preliminary data.</text>
</comment>
<reference evidence="3" key="2">
    <citation type="submission" date="2019-10" db="EMBL/GenBank/DDBJ databases">
        <title>A de novo genome assembly of a pear dwarfing rootstock.</title>
        <authorList>
            <person name="Wang F."/>
            <person name="Wang J."/>
            <person name="Li S."/>
            <person name="Zhang Y."/>
            <person name="Fang M."/>
            <person name="Ma L."/>
            <person name="Zhao Y."/>
            <person name="Jiang S."/>
        </authorList>
    </citation>
    <scope>NUCLEOTIDE SEQUENCE [LARGE SCALE GENOMIC DNA]</scope>
</reference>
<evidence type="ECO:0000313" key="3">
    <source>
        <dbReference type="Proteomes" id="UP000327157"/>
    </source>
</evidence>
<dbReference type="Pfam" id="PF07734">
    <property type="entry name" value="FBA_1"/>
    <property type="match status" value="1"/>
</dbReference>
<dbReference type="SMART" id="SM00256">
    <property type="entry name" value="FBOX"/>
    <property type="match status" value="1"/>
</dbReference>
<protein>
    <submittedName>
        <fullName evidence="2">F-box/kelch-repeat protein</fullName>
    </submittedName>
</protein>
<dbReference type="InterPro" id="IPR017451">
    <property type="entry name" value="F-box-assoc_interact_dom"/>
</dbReference>
<dbReference type="InterPro" id="IPR050796">
    <property type="entry name" value="SCF_F-box_component"/>
</dbReference>
<dbReference type="SUPFAM" id="SSF81383">
    <property type="entry name" value="F-box domain"/>
    <property type="match status" value="1"/>
</dbReference>
<dbReference type="Proteomes" id="UP000327157">
    <property type="component" value="Chromosome 5"/>
</dbReference>
<dbReference type="InterPro" id="IPR006527">
    <property type="entry name" value="F-box-assoc_dom_typ1"/>
</dbReference>
<dbReference type="OrthoDB" id="591557at2759"/>
<reference evidence="2 3" key="1">
    <citation type="submission" date="2019-09" db="EMBL/GenBank/DDBJ databases">
        <authorList>
            <person name="Ou C."/>
        </authorList>
    </citation>
    <scope>NUCLEOTIDE SEQUENCE [LARGE SCALE GENOMIC DNA]</scope>
    <source>
        <strain evidence="2">S2</strain>
        <tissue evidence="2">Leaf</tissue>
    </source>
</reference>
<dbReference type="CDD" id="cd22157">
    <property type="entry name" value="F-box_AtFBW1-like"/>
    <property type="match status" value="1"/>
</dbReference>
<gene>
    <name evidence="2" type="ORF">D8674_027392</name>
</gene>
<dbReference type="NCBIfam" id="TIGR01640">
    <property type="entry name" value="F_box_assoc_1"/>
    <property type="match status" value="1"/>
</dbReference>
<dbReference type="InterPro" id="IPR036047">
    <property type="entry name" value="F-box-like_dom_sf"/>
</dbReference>
<organism evidence="2 3">
    <name type="scientific">Pyrus ussuriensis x Pyrus communis</name>
    <dbReference type="NCBI Taxonomy" id="2448454"/>
    <lineage>
        <taxon>Eukaryota</taxon>
        <taxon>Viridiplantae</taxon>
        <taxon>Streptophyta</taxon>
        <taxon>Embryophyta</taxon>
        <taxon>Tracheophyta</taxon>
        <taxon>Spermatophyta</taxon>
        <taxon>Magnoliopsida</taxon>
        <taxon>eudicotyledons</taxon>
        <taxon>Gunneridae</taxon>
        <taxon>Pentapetalae</taxon>
        <taxon>rosids</taxon>
        <taxon>fabids</taxon>
        <taxon>Rosales</taxon>
        <taxon>Rosaceae</taxon>
        <taxon>Amygdaloideae</taxon>
        <taxon>Maleae</taxon>
        <taxon>Pyrus</taxon>
    </lineage>
</organism>
<dbReference type="Pfam" id="PF00646">
    <property type="entry name" value="F-box"/>
    <property type="match status" value="1"/>
</dbReference>
<reference evidence="2 3" key="3">
    <citation type="submission" date="2019-11" db="EMBL/GenBank/DDBJ databases">
        <title>A de novo genome assembly of a pear dwarfing rootstock.</title>
        <authorList>
            <person name="Wang F."/>
            <person name="Wang J."/>
            <person name="Li S."/>
            <person name="Zhang Y."/>
            <person name="Fang M."/>
            <person name="Ma L."/>
            <person name="Zhao Y."/>
            <person name="Jiang S."/>
        </authorList>
    </citation>
    <scope>NUCLEOTIDE SEQUENCE [LARGE SCALE GENOMIC DNA]</scope>
    <source>
        <strain evidence="2">S2</strain>
        <tissue evidence="2">Leaf</tissue>
    </source>
</reference>
<dbReference type="PANTHER" id="PTHR31672">
    <property type="entry name" value="BNACNNG10540D PROTEIN"/>
    <property type="match status" value="1"/>
</dbReference>
<dbReference type="InterPro" id="IPR001810">
    <property type="entry name" value="F-box_dom"/>
</dbReference>
<evidence type="ECO:0000313" key="2">
    <source>
        <dbReference type="EMBL" id="KAB2636858.1"/>
    </source>
</evidence>
<keyword evidence="3" id="KW-1185">Reference proteome</keyword>
<accession>A0A5N5IAM3</accession>
<sequence length="360" mass="40875">MQNLFLTPKKMSNGPNLSEDIIGDILSRLPVKSVCRFRCVSKLWLHLTTQPHFIQAHLKRTQSRKLLISSTNSLFSLDHLAPIDDDLLPLELDFPLKGGGPLLPWIQTFGSCNGLVCIMPVPEKFFIFNPTTRDCLMVPDCPMPIHVCPGQDSRNGYHRHSFGYAPSINDYKFVKVAYGCMVHVFSLKNNSWKRVQDFPYKHLLDDSTTFLNGAVHWLCGPVGVGATYVIAAFDLAEEKFLDLAPPDSVTNHTRFTIGVLGGCLCLLHKSSMKQHSFWIMKEYNVKESWTRILITDSYFSLQPLCYWKDGKILLVRNRKQLLLCNTKNGTCKKFLVNGLPFPIFADVYVESLVSPNFQQN</sequence>
<feature type="domain" description="F-box" evidence="1">
    <location>
        <begin position="17"/>
        <end position="57"/>
    </location>
</feature>
<evidence type="ECO:0000259" key="1">
    <source>
        <dbReference type="SMART" id="SM00256"/>
    </source>
</evidence>
<dbReference type="Gene3D" id="1.20.1280.50">
    <property type="match status" value="1"/>
</dbReference>
<dbReference type="AlphaFoldDB" id="A0A5N5IAM3"/>
<dbReference type="PANTHER" id="PTHR31672:SF13">
    <property type="entry name" value="F-BOX PROTEIN CPR30-LIKE"/>
    <property type="match status" value="1"/>
</dbReference>
<name>A0A5N5IAM3_9ROSA</name>